<reference evidence="2 3" key="1">
    <citation type="submission" date="2018-12" db="EMBL/GenBank/DDBJ databases">
        <title>YIM 101343 draft genome.</title>
        <authorList>
            <person name="Chen X."/>
        </authorList>
    </citation>
    <scope>NUCLEOTIDE SEQUENCE [LARGE SCALE GENOMIC DNA]</scope>
    <source>
        <strain evidence="2 3">YIM 101343</strain>
    </source>
</reference>
<sequence>MLSPGSLGSATEEERGSLTPEANAEFLRRWAAWVDSVGDSLVDPGAPLHQKIRLTSTGADRFEDTKVAYAIVEAPSQEQVLQMFAAHPHLGLLTGNSIDVLECPAPPA</sequence>
<organism evidence="2 3">
    <name type="scientific">Corynebacterium hylobatis</name>
    <dbReference type="NCBI Taxonomy" id="1859290"/>
    <lineage>
        <taxon>Bacteria</taxon>
        <taxon>Bacillati</taxon>
        <taxon>Actinomycetota</taxon>
        <taxon>Actinomycetes</taxon>
        <taxon>Mycobacteriales</taxon>
        <taxon>Corynebacteriaceae</taxon>
        <taxon>Corynebacterium</taxon>
    </lineage>
</organism>
<feature type="region of interest" description="Disordered" evidence="1">
    <location>
        <begin position="1"/>
        <end position="20"/>
    </location>
</feature>
<dbReference type="Proteomes" id="UP000274907">
    <property type="component" value="Unassembled WGS sequence"/>
</dbReference>
<gene>
    <name evidence="2" type="ORF">EAH68_04605</name>
</gene>
<evidence type="ECO:0000256" key="1">
    <source>
        <dbReference type="SAM" id="MobiDB-lite"/>
    </source>
</evidence>
<dbReference type="EMBL" id="RXHJ01000005">
    <property type="protein sequence ID" value="RSZ64287.1"/>
    <property type="molecule type" value="Genomic_DNA"/>
</dbReference>
<dbReference type="AlphaFoldDB" id="A0A430HZD2"/>
<evidence type="ECO:0008006" key="4">
    <source>
        <dbReference type="Google" id="ProtNLM"/>
    </source>
</evidence>
<dbReference type="OrthoDB" id="4637922at2"/>
<comment type="caution">
    <text evidence="2">The sequence shown here is derived from an EMBL/GenBank/DDBJ whole genome shotgun (WGS) entry which is preliminary data.</text>
</comment>
<accession>A0A430HZD2</accession>
<evidence type="ECO:0000313" key="2">
    <source>
        <dbReference type="EMBL" id="RSZ64287.1"/>
    </source>
</evidence>
<name>A0A430HZD2_9CORY</name>
<dbReference type="RefSeq" id="WP_126120159.1">
    <property type="nucleotide sequence ID" value="NZ_RXHJ01000005.1"/>
</dbReference>
<proteinExistence type="predicted"/>
<evidence type="ECO:0000313" key="3">
    <source>
        <dbReference type="Proteomes" id="UP000274907"/>
    </source>
</evidence>
<keyword evidence="3" id="KW-1185">Reference proteome</keyword>
<protein>
    <recommendedName>
        <fullName evidence="4">YCII-related domain-containing protein</fullName>
    </recommendedName>
</protein>